<dbReference type="PANTHER" id="PTHR33434">
    <property type="entry name" value="DEGV DOMAIN-CONTAINING PROTEIN DR_1986-RELATED"/>
    <property type="match status" value="1"/>
</dbReference>
<evidence type="ECO:0000256" key="1">
    <source>
        <dbReference type="ARBA" id="ARBA00023121"/>
    </source>
</evidence>
<organism evidence="2">
    <name type="scientific">uncultured Solirubrobacteraceae bacterium</name>
    <dbReference type="NCBI Taxonomy" id="1162706"/>
    <lineage>
        <taxon>Bacteria</taxon>
        <taxon>Bacillati</taxon>
        <taxon>Actinomycetota</taxon>
        <taxon>Thermoleophilia</taxon>
        <taxon>Solirubrobacterales</taxon>
        <taxon>Solirubrobacteraceae</taxon>
        <taxon>environmental samples</taxon>
    </lineage>
</organism>
<proteinExistence type="predicted"/>
<name>A0A6J4SCW0_9ACTN</name>
<dbReference type="Gene3D" id="3.40.50.10170">
    <property type="match status" value="1"/>
</dbReference>
<sequence length="291" mass="31342">MPVAVVTDTTHYLPAEVVERHRLHCVSLYVNWDGRTERESEMPDFAAFYEFLASGGELPTTSQPSVGDFLDVYRPLLAGGDDIVSIHLSSGLSGTVGAAEQARAALIEEGVDEARIVVIDSATTCGGTGLMLIAAGNVARAGADASRVAGAAMALRRELEVRFAVADLEYLRRGGRIGMAQAWLGSALKVKPILALELHVEPVERARTWSRAFDRLLDHLRERFEQGHDAWFVQHIRGEAELARMVERGTEIFGHGPEFVSEVGPVVGTHTGPGLLGVAAIRRELLAPAGS</sequence>
<dbReference type="PANTHER" id="PTHR33434:SF2">
    <property type="entry name" value="FATTY ACID-BINDING PROTEIN TM_1468"/>
    <property type="match status" value="1"/>
</dbReference>
<dbReference type="AlphaFoldDB" id="A0A6J4SCW0"/>
<accession>A0A6J4SCW0</accession>
<reference evidence="2" key="1">
    <citation type="submission" date="2020-02" db="EMBL/GenBank/DDBJ databases">
        <authorList>
            <person name="Meier V. D."/>
        </authorList>
    </citation>
    <scope>NUCLEOTIDE SEQUENCE</scope>
    <source>
        <strain evidence="2">AVDCRST_MAG65</strain>
    </source>
</reference>
<dbReference type="EMBL" id="CADCVL010000385">
    <property type="protein sequence ID" value="CAA9495958.1"/>
    <property type="molecule type" value="Genomic_DNA"/>
</dbReference>
<dbReference type="GO" id="GO:0008289">
    <property type="term" value="F:lipid binding"/>
    <property type="evidence" value="ECO:0007669"/>
    <property type="project" value="UniProtKB-KW"/>
</dbReference>
<evidence type="ECO:0000313" key="2">
    <source>
        <dbReference type="EMBL" id="CAA9495958.1"/>
    </source>
</evidence>
<dbReference type="NCBIfam" id="TIGR00762">
    <property type="entry name" value="DegV"/>
    <property type="match status" value="1"/>
</dbReference>
<protein>
    <submittedName>
        <fullName evidence="2">DegV family protein</fullName>
    </submittedName>
</protein>
<dbReference type="Gene3D" id="3.30.1180.10">
    <property type="match status" value="1"/>
</dbReference>
<gene>
    <name evidence="2" type="ORF">AVDCRST_MAG65-2307</name>
</gene>
<dbReference type="InterPro" id="IPR050270">
    <property type="entry name" value="DegV_domain_contain"/>
</dbReference>
<dbReference type="Pfam" id="PF02645">
    <property type="entry name" value="DegV"/>
    <property type="match status" value="1"/>
</dbReference>
<dbReference type="PROSITE" id="PS51482">
    <property type="entry name" value="DEGV"/>
    <property type="match status" value="1"/>
</dbReference>
<dbReference type="SUPFAM" id="SSF82549">
    <property type="entry name" value="DAK1/DegV-like"/>
    <property type="match status" value="1"/>
</dbReference>
<dbReference type="InterPro" id="IPR003797">
    <property type="entry name" value="DegV"/>
</dbReference>
<dbReference type="InterPro" id="IPR043168">
    <property type="entry name" value="DegV_C"/>
</dbReference>
<keyword evidence="1" id="KW-0446">Lipid-binding</keyword>